<dbReference type="SUPFAM" id="SSF52833">
    <property type="entry name" value="Thioredoxin-like"/>
    <property type="match status" value="1"/>
</dbReference>
<feature type="transmembrane region" description="Helical" evidence="2">
    <location>
        <begin position="369"/>
        <end position="387"/>
    </location>
</feature>
<dbReference type="AlphaFoldDB" id="A0A4S4B5K7"/>
<dbReference type="InterPro" id="IPR002109">
    <property type="entry name" value="Glutaredoxin"/>
</dbReference>
<feature type="transmembrane region" description="Helical" evidence="2">
    <location>
        <begin position="298"/>
        <end position="315"/>
    </location>
</feature>
<feature type="region of interest" description="Disordered" evidence="1">
    <location>
        <begin position="135"/>
        <end position="166"/>
    </location>
</feature>
<feature type="transmembrane region" description="Helical" evidence="2">
    <location>
        <begin position="327"/>
        <end position="349"/>
    </location>
</feature>
<dbReference type="PANTHER" id="PTHR34980">
    <property type="entry name" value="INNER MEMBRANE PROTEIN-RELATED-RELATED"/>
    <property type="match status" value="1"/>
</dbReference>
<accession>A0A4S4B5K7</accession>
<feature type="domain" description="Glutaredoxin" evidence="3">
    <location>
        <begin position="434"/>
        <end position="493"/>
    </location>
</feature>
<evidence type="ECO:0000256" key="2">
    <source>
        <dbReference type="SAM" id="Phobius"/>
    </source>
</evidence>
<keyword evidence="2" id="KW-0812">Transmembrane</keyword>
<keyword evidence="2" id="KW-0472">Membrane</keyword>
<evidence type="ECO:0000313" key="5">
    <source>
        <dbReference type="Proteomes" id="UP000308430"/>
    </source>
</evidence>
<evidence type="ECO:0000313" key="4">
    <source>
        <dbReference type="EMBL" id="THF66257.1"/>
    </source>
</evidence>
<proteinExistence type="predicted"/>
<organism evidence="4 5">
    <name type="scientific">Pseudothauera nasutitermitis</name>
    <dbReference type="NCBI Taxonomy" id="2565930"/>
    <lineage>
        <taxon>Bacteria</taxon>
        <taxon>Pseudomonadati</taxon>
        <taxon>Pseudomonadota</taxon>
        <taxon>Betaproteobacteria</taxon>
        <taxon>Rhodocyclales</taxon>
        <taxon>Zoogloeaceae</taxon>
        <taxon>Pseudothauera</taxon>
    </lineage>
</organism>
<comment type="caution">
    <text evidence="4">The sequence shown here is derived from an EMBL/GenBank/DDBJ whole genome shotgun (WGS) entry which is preliminary data.</text>
</comment>
<dbReference type="InterPro" id="IPR036249">
    <property type="entry name" value="Thioredoxin-like_sf"/>
</dbReference>
<protein>
    <submittedName>
        <fullName evidence="4">DUF805 domain-containing protein</fullName>
    </submittedName>
</protein>
<gene>
    <name evidence="4" type="ORF">E6C76_05275</name>
</gene>
<sequence>MAGGTSRGGPGGEGSAWWCPRARAGGTVYRADVSRVASTHHPVQNDGLIEQTEKRMLEKYQVVISGRTLDGAPLSSVKAEVGEAFHLRDEQLDRMLSGKPRVVSRSTTAEGAERLLARLRALGLEAHAELLAENRDEAPSAPRPGSGNPPASRPAAGNPPQADGQELFALAGPQSPAHNHTAAPMVLEALPADGVTCPKCGESQPKRTLCRACGLDMPRYLASKEAEEREQREARTAELAARRPGTAALSRPGGDRPALLSLGFAGRFGRLDYFAASLFSTLLWLIPVWLAVVTGKNAFAGLGMLLSFVYALRCIALRLHDTGRTGWMALIAVVPVIGALMALALLFIGGEEEHNEYGPAPAEAGVGRALLTLAACVAVSGFVYGAITDSPERMMRFAQAMGAGEDSPAFDEEMGEAPFQDEPVRYARSNRIDIYVIAGCGDCDAMLAWLHGNGLHPAVYHVDSDRQAAERLHAMIGGTGRIQLPVLEVNGEVLPGNPAIGEVHEYLRQAEQ</sequence>
<evidence type="ECO:0000256" key="1">
    <source>
        <dbReference type="SAM" id="MobiDB-lite"/>
    </source>
</evidence>
<keyword evidence="2" id="KW-1133">Transmembrane helix</keyword>
<dbReference type="Pfam" id="PF00462">
    <property type="entry name" value="Glutaredoxin"/>
    <property type="match status" value="1"/>
</dbReference>
<name>A0A4S4B5K7_9RHOO</name>
<dbReference type="EMBL" id="SSOC01000002">
    <property type="protein sequence ID" value="THF66257.1"/>
    <property type="molecule type" value="Genomic_DNA"/>
</dbReference>
<dbReference type="GO" id="GO:0005886">
    <property type="term" value="C:plasma membrane"/>
    <property type="evidence" value="ECO:0007669"/>
    <property type="project" value="TreeGrafter"/>
</dbReference>
<dbReference type="Proteomes" id="UP000308430">
    <property type="component" value="Unassembled WGS sequence"/>
</dbReference>
<dbReference type="PROSITE" id="PS51354">
    <property type="entry name" value="GLUTAREDOXIN_2"/>
    <property type="match status" value="1"/>
</dbReference>
<reference evidence="4 5" key="1">
    <citation type="submission" date="2019-04" db="EMBL/GenBank/DDBJ databases">
        <title>Azoarcus nasutitermitis sp. nov. isolated from termite nest.</title>
        <authorList>
            <person name="Lin S.-Y."/>
            <person name="Hameed A."/>
            <person name="Hsu Y.-H."/>
            <person name="Young C.-C."/>
        </authorList>
    </citation>
    <scope>NUCLEOTIDE SEQUENCE [LARGE SCALE GENOMIC DNA]</scope>
    <source>
        <strain evidence="4 5">CC-YHH838</strain>
    </source>
</reference>
<dbReference type="InterPro" id="IPR008523">
    <property type="entry name" value="DUF805"/>
</dbReference>
<evidence type="ECO:0000259" key="3">
    <source>
        <dbReference type="Pfam" id="PF00462"/>
    </source>
</evidence>
<dbReference type="Gene3D" id="3.40.30.10">
    <property type="entry name" value="Glutaredoxin"/>
    <property type="match status" value="1"/>
</dbReference>
<dbReference type="Pfam" id="PF05656">
    <property type="entry name" value="DUF805"/>
    <property type="match status" value="1"/>
</dbReference>
<dbReference type="OrthoDB" id="9812349at2"/>
<keyword evidence="5" id="KW-1185">Reference proteome</keyword>
<feature type="transmembrane region" description="Helical" evidence="2">
    <location>
        <begin position="273"/>
        <end position="292"/>
    </location>
</feature>